<dbReference type="EMBL" id="JAAGSC010000034">
    <property type="protein sequence ID" value="NDY94985.1"/>
    <property type="molecule type" value="Genomic_DNA"/>
</dbReference>
<dbReference type="InterPro" id="IPR000719">
    <property type="entry name" value="Prot_kinase_dom"/>
</dbReference>
<evidence type="ECO:0000313" key="2">
    <source>
        <dbReference type="EMBL" id="NDY94985.1"/>
    </source>
</evidence>
<dbReference type="RefSeq" id="WP_164210397.1">
    <property type="nucleotide sequence ID" value="NZ_JAAGSC010000034.1"/>
</dbReference>
<comment type="caution">
    <text evidence="2">The sequence shown here is derived from an EMBL/GenBank/DDBJ whole genome shotgun (WGS) entry which is preliminary data.</text>
</comment>
<proteinExistence type="predicted"/>
<feature type="domain" description="Protein kinase" evidence="1">
    <location>
        <begin position="23"/>
        <end position="220"/>
    </location>
</feature>
<dbReference type="GO" id="GO:0005524">
    <property type="term" value="F:ATP binding"/>
    <property type="evidence" value="ECO:0007669"/>
    <property type="project" value="InterPro"/>
</dbReference>
<name>A0A845V4V2_9GAMM</name>
<sequence length="220" mass="25252">MPSSPAPSSSDPELAAWLEGLDFASGQSLGRSNQGEVRRFRFRNQDLAIKAPSGRGPLRWLRLQSLRREYRSYRQLAGLAGFPRCHGLFGDRYLVLDYIEGTDFRHAVLPEGQAFFDRLLGIIQAMHARGIAHGDLKRKDNLRVAANGEPVILDLGTAVRCKSGSGALRRRLFAFIRQTDLNAWVKLKYGRYENVAPEDRVYLRRSWLERWLSRWWPGRR</sequence>
<dbReference type="Gene3D" id="1.10.510.10">
    <property type="entry name" value="Transferase(Phosphotransferase) domain 1"/>
    <property type="match status" value="1"/>
</dbReference>
<dbReference type="AlphaFoldDB" id="A0A845V4V2"/>
<dbReference type="PROSITE" id="PS50011">
    <property type="entry name" value="PROTEIN_KINASE_DOM"/>
    <property type="match status" value="1"/>
</dbReference>
<evidence type="ECO:0000259" key="1">
    <source>
        <dbReference type="PROSITE" id="PS50011"/>
    </source>
</evidence>
<protein>
    <recommendedName>
        <fullName evidence="1">Protein kinase domain-containing protein</fullName>
    </recommendedName>
</protein>
<keyword evidence="3" id="KW-1185">Reference proteome</keyword>
<dbReference type="Proteomes" id="UP000484885">
    <property type="component" value="Unassembled WGS sequence"/>
</dbReference>
<gene>
    <name evidence="2" type="ORF">G3I74_04500</name>
</gene>
<organism evidence="2 3">
    <name type="scientific">Wenzhouxiangella limi</name>
    <dbReference type="NCBI Taxonomy" id="2707351"/>
    <lineage>
        <taxon>Bacteria</taxon>
        <taxon>Pseudomonadati</taxon>
        <taxon>Pseudomonadota</taxon>
        <taxon>Gammaproteobacteria</taxon>
        <taxon>Chromatiales</taxon>
        <taxon>Wenzhouxiangellaceae</taxon>
        <taxon>Wenzhouxiangella</taxon>
    </lineage>
</organism>
<evidence type="ECO:0000313" key="3">
    <source>
        <dbReference type="Proteomes" id="UP000484885"/>
    </source>
</evidence>
<reference evidence="2 3" key="1">
    <citation type="submission" date="2020-02" db="EMBL/GenBank/DDBJ databases">
        <authorList>
            <person name="Zhang X.-Y."/>
        </authorList>
    </citation>
    <scope>NUCLEOTIDE SEQUENCE [LARGE SCALE GENOMIC DNA]</scope>
    <source>
        <strain evidence="2 3">C33</strain>
    </source>
</reference>
<dbReference type="SUPFAM" id="SSF56112">
    <property type="entry name" value="Protein kinase-like (PK-like)"/>
    <property type="match status" value="1"/>
</dbReference>
<accession>A0A845V4V2</accession>
<dbReference type="InterPro" id="IPR011009">
    <property type="entry name" value="Kinase-like_dom_sf"/>
</dbReference>
<dbReference type="GO" id="GO:0004672">
    <property type="term" value="F:protein kinase activity"/>
    <property type="evidence" value="ECO:0007669"/>
    <property type="project" value="InterPro"/>
</dbReference>